<dbReference type="GO" id="GO:0071007">
    <property type="term" value="C:U2-type catalytic step 2 spliceosome"/>
    <property type="evidence" value="ECO:0007669"/>
    <property type="project" value="TreeGrafter"/>
</dbReference>
<dbReference type="InterPro" id="IPR004161">
    <property type="entry name" value="EFTu-like_2"/>
</dbReference>
<dbReference type="InterPro" id="IPR044121">
    <property type="entry name" value="Snu114_GTP-bd"/>
</dbReference>
<dbReference type="InterPro" id="IPR005517">
    <property type="entry name" value="Transl_elong_EFG/EF2_IV"/>
</dbReference>
<evidence type="ECO:0000256" key="7">
    <source>
        <dbReference type="SAM" id="MobiDB-lite"/>
    </source>
</evidence>
<protein>
    <recommendedName>
        <fullName evidence="8">Tr-type G domain-containing protein</fullName>
    </recommendedName>
</protein>
<feature type="region of interest" description="Disordered" evidence="7">
    <location>
        <begin position="1"/>
        <end position="52"/>
    </location>
</feature>
<dbReference type="AlphaFoldDB" id="A0AB34JAH3"/>
<feature type="domain" description="Tr-type G" evidence="8">
    <location>
        <begin position="136"/>
        <end position="470"/>
    </location>
</feature>
<dbReference type="NCBIfam" id="TIGR00231">
    <property type="entry name" value="small_GTP"/>
    <property type="match status" value="1"/>
</dbReference>
<dbReference type="SUPFAM" id="SSF52540">
    <property type="entry name" value="P-loop containing nucleoside triphosphate hydrolases"/>
    <property type="match status" value="1"/>
</dbReference>
<evidence type="ECO:0000256" key="6">
    <source>
        <dbReference type="ARBA" id="ARBA00023242"/>
    </source>
</evidence>
<keyword evidence="6" id="KW-0539">Nucleus</keyword>
<dbReference type="Pfam" id="PF16004">
    <property type="entry name" value="EFTUD2"/>
    <property type="match status" value="1"/>
</dbReference>
<dbReference type="SMART" id="SM00889">
    <property type="entry name" value="EFG_IV"/>
    <property type="match status" value="1"/>
</dbReference>
<dbReference type="FunFam" id="3.30.70.240:FF:000004">
    <property type="entry name" value="116 kDa U5 small nuclear ribonucleoprotein"/>
    <property type="match status" value="1"/>
</dbReference>
<dbReference type="GO" id="GO:0005525">
    <property type="term" value="F:GTP binding"/>
    <property type="evidence" value="ECO:0007669"/>
    <property type="project" value="UniProtKB-KW"/>
</dbReference>
<dbReference type="CDD" id="cd16264">
    <property type="entry name" value="snRNP_III"/>
    <property type="match status" value="1"/>
</dbReference>
<dbReference type="Gene3D" id="3.30.70.870">
    <property type="entry name" value="Elongation Factor G (Translational Gtpase), domain 3"/>
    <property type="match status" value="1"/>
</dbReference>
<dbReference type="Pfam" id="PF03144">
    <property type="entry name" value="GTP_EFTU_D2"/>
    <property type="match status" value="1"/>
</dbReference>
<reference evidence="9 10" key="1">
    <citation type="journal article" date="2024" name="Science">
        <title>Giant polyketide synthase enzymes in the biosynthesis of giant marine polyether toxins.</title>
        <authorList>
            <person name="Fallon T.R."/>
            <person name="Shende V.V."/>
            <person name="Wierzbicki I.H."/>
            <person name="Pendleton A.L."/>
            <person name="Watervoot N.F."/>
            <person name="Auber R.P."/>
            <person name="Gonzalez D.J."/>
            <person name="Wisecaver J.H."/>
            <person name="Moore B.S."/>
        </authorList>
    </citation>
    <scope>NUCLEOTIDE SEQUENCE [LARGE SCALE GENOMIC DNA]</scope>
    <source>
        <strain evidence="9 10">12B1</strain>
    </source>
</reference>
<dbReference type="CDD" id="cd04090">
    <property type="entry name" value="EF2_II_snRNP"/>
    <property type="match status" value="1"/>
</dbReference>
<dbReference type="GO" id="GO:0030623">
    <property type="term" value="F:U5 snRNA binding"/>
    <property type="evidence" value="ECO:0007669"/>
    <property type="project" value="TreeGrafter"/>
</dbReference>
<comment type="caution">
    <text evidence="9">The sequence shown here is derived from an EMBL/GenBank/DDBJ whole genome shotgun (WGS) entry which is preliminary data.</text>
</comment>
<evidence type="ECO:0000313" key="10">
    <source>
        <dbReference type="Proteomes" id="UP001515480"/>
    </source>
</evidence>
<dbReference type="FunFam" id="3.30.70.870:FF:000002">
    <property type="entry name" value="Translation elongation factor 2"/>
    <property type="match status" value="1"/>
</dbReference>
<dbReference type="InterPro" id="IPR020568">
    <property type="entry name" value="Ribosomal_Su5_D2-typ_SF"/>
</dbReference>
<evidence type="ECO:0000256" key="4">
    <source>
        <dbReference type="ARBA" id="ARBA00023134"/>
    </source>
</evidence>
<keyword evidence="3" id="KW-0547">Nucleotide-binding</keyword>
<dbReference type="Gene3D" id="3.90.1430.10">
    <property type="entry name" value="Yeast translation eEF2 (G' domain)"/>
    <property type="match status" value="1"/>
</dbReference>
<dbReference type="Pfam" id="PF03764">
    <property type="entry name" value="EFG_IV"/>
    <property type="match status" value="1"/>
</dbReference>
<dbReference type="InterPro" id="IPR005225">
    <property type="entry name" value="Small_GTP-bd"/>
</dbReference>
<dbReference type="PANTHER" id="PTHR42908">
    <property type="entry name" value="TRANSLATION ELONGATION FACTOR-RELATED"/>
    <property type="match status" value="1"/>
</dbReference>
<evidence type="ECO:0000256" key="5">
    <source>
        <dbReference type="ARBA" id="ARBA00023187"/>
    </source>
</evidence>
<feature type="compositionally biased region" description="Acidic residues" evidence="7">
    <location>
        <begin position="19"/>
        <end position="42"/>
    </location>
</feature>
<dbReference type="CDD" id="cd04098">
    <property type="entry name" value="eEF2_C_snRNP"/>
    <property type="match status" value="1"/>
</dbReference>
<keyword evidence="5" id="KW-0508">mRNA splicing</keyword>
<dbReference type="EMBL" id="JBGBPQ010000011">
    <property type="protein sequence ID" value="KAL1515598.1"/>
    <property type="molecule type" value="Genomic_DNA"/>
</dbReference>
<dbReference type="PRINTS" id="PR00315">
    <property type="entry name" value="ELONGATNFCT"/>
</dbReference>
<dbReference type="FunFam" id="3.30.230.10:FF:000009">
    <property type="entry name" value="116 kDa U5 small nuclear ribonucleoprotein component"/>
    <property type="match status" value="1"/>
</dbReference>
<dbReference type="PANTHER" id="PTHR42908:SF6">
    <property type="entry name" value="116 KDA U5 SMALL NUCLEAR RIBONUCLEOPROTEIN COMPONENT"/>
    <property type="match status" value="1"/>
</dbReference>
<keyword evidence="2" id="KW-0507">mRNA processing</keyword>
<dbReference type="SUPFAM" id="SSF54980">
    <property type="entry name" value="EF-G C-terminal domain-like"/>
    <property type="match status" value="2"/>
</dbReference>
<dbReference type="InterPro" id="IPR031950">
    <property type="entry name" value="EFTUD2_N"/>
</dbReference>
<dbReference type="InterPro" id="IPR035655">
    <property type="entry name" value="U5-116kDa_C"/>
</dbReference>
<dbReference type="GO" id="GO:0046540">
    <property type="term" value="C:U4/U6 x U5 tri-snRNP complex"/>
    <property type="evidence" value="ECO:0007669"/>
    <property type="project" value="TreeGrafter"/>
</dbReference>
<keyword evidence="10" id="KW-1185">Reference proteome</keyword>
<keyword evidence="4" id="KW-0342">GTP-binding</keyword>
<dbReference type="InterPro" id="IPR009000">
    <property type="entry name" value="Transl_B-barrel_sf"/>
</dbReference>
<dbReference type="GO" id="GO:0000398">
    <property type="term" value="P:mRNA splicing, via spliceosome"/>
    <property type="evidence" value="ECO:0007669"/>
    <property type="project" value="TreeGrafter"/>
</dbReference>
<evidence type="ECO:0000256" key="2">
    <source>
        <dbReference type="ARBA" id="ARBA00022664"/>
    </source>
</evidence>
<dbReference type="CDD" id="cd01683">
    <property type="entry name" value="EF2_IV_snRNP"/>
    <property type="match status" value="1"/>
</dbReference>
<accession>A0AB34JAH3</accession>
<evidence type="ECO:0000256" key="3">
    <source>
        <dbReference type="ARBA" id="ARBA00022741"/>
    </source>
</evidence>
<gene>
    <name evidence="9" type="ORF">AB1Y20_002218</name>
</gene>
<dbReference type="InterPro" id="IPR014721">
    <property type="entry name" value="Ribsml_uS5_D2-typ_fold_subgr"/>
</dbReference>
<dbReference type="SUPFAM" id="SSF50447">
    <property type="entry name" value="Translation proteins"/>
    <property type="match status" value="1"/>
</dbReference>
<sequence length="1001" mass="111695">MEEDLDLYDEFGNYIGPDLDSEEEDGPVIEEEEEEEDDDENETGAAGDTAGYLEGAMEEDGNESRIVLHEDKKYYPTAMEVYGEDVETTVQEEDTQPITQPIVAPLKPKNYDLVEKRQPRTVYSQEFMLSLMNLPDLVRNIVVIGHMQHGKTSFIDNLVSATHIFEREEKNSSRTRKVGFSKVAAEQSSEGRRYTDSRMDEQKRGLSIKAMPMTLLLQSPSDKHYLCNFMDTPGHLNFSDEVSAGLRLADGALLVVDVIEGVATSTERLIRHALREKLQLLLVLNKMDRLIVELKLPPQDAYFKIRQVIEEVNTVVNAATGGAHPRLSPDAGNVVFASATMDFSFTLGSFAAIYAETHPPLDPNVFARRMWGDVYFQPATRTFRRRPPDGGGPRTFVQFVLEPLYKLVTLTISASEADLKAALNDLGIGMKQDEYKLDPKPMLKLTMSRFFGSSYAGFVEAVVDHLPSPVKGAEAKVSHSYSGSLKEPFVADMMGCNAAGLLMVNLTKMYHTPDCETFDAFGRVLSGTLKVGTTVKVLGEAYSLEDQEDSASKIVSRLWIYQSRYRVEVTEVPAGCWALIEGVEGSLTKSGTLTANANSDEVCIFRPLAFDTISVMKIAAEPLNPSELPKMLEGLRKLNKAYPLLSTKVEESGEHVIIGTGELYIDCVMHDLRHVYAEIEVKVSDPVVTFCETVVETSSLKCFAETPNQRSKLTMIAEPLEKGLAEDIEAGSVSIHWDRKRLGDFFQKRYDWDLLAARSVWGFAPDERGANVLVDDTLPSEVDKVLLNSIRDFILQGFQWSCREGPLCDEPMRNVKFKILDASIAPEPIHRGGGQIIPTARRVAYSAFLMATPRLMEPVFAVEIQAPVDCISAIYTVLGRRRGHVMSEGPRPGTPLHLLKAFVPVIDSFGFETDLRSHTQGQAFCLSAFDHWAVVPGDPLDKNIALRPLEPQPTPHLAREFMVKTRRRKGLSEDVSINKFFDDPMLLELARQDAELNQSYF</sequence>
<evidence type="ECO:0000256" key="1">
    <source>
        <dbReference type="ARBA" id="ARBA00004123"/>
    </source>
</evidence>
<dbReference type="Gene3D" id="3.30.70.240">
    <property type="match status" value="1"/>
</dbReference>
<dbReference type="FunFam" id="2.40.30.10:FF:000029">
    <property type="entry name" value="116 kDa U5 small nuclear ribonucleoprotein component"/>
    <property type="match status" value="1"/>
</dbReference>
<dbReference type="GO" id="GO:0003924">
    <property type="term" value="F:GTPase activity"/>
    <property type="evidence" value="ECO:0007669"/>
    <property type="project" value="InterPro"/>
</dbReference>
<dbReference type="GO" id="GO:0005829">
    <property type="term" value="C:cytosol"/>
    <property type="evidence" value="ECO:0007669"/>
    <property type="project" value="TreeGrafter"/>
</dbReference>
<dbReference type="InterPro" id="IPR000640">
    <property type="entry name" value="EFG_V-like"/>
</dbReference>
<dbReference type="Gene3D" id="2.40.30.10">
    <property type="entry name" value="Translation factors"/>
    <property type="match status" value="1"/>
</dbReference>
<proteinExistence type="predicted"/>
<evidence type="ECO:0000259" key="8">
    <source>
        <dbReference type="PROSITE" id="PS51722"/>
    </source>
</evidence>
<dbReference type="InterPro" id="IPR035647">
    <property type="entry name" value="EFG_III/V"/>
</dbReference>
<dbReference type="FunFam" id="3.40.50.300:FF:000646">
    <property type="entry name" value="U5 small nuclear ribonucleoprotein component"/>
    <property type="match status" value="1"/>
</dbReference>
<dbReference type="SUPFAM" id="SSF54211">
    <property type="entry name" value="Ribosomal protein S5 domain 2-like"/>
    <property type="match status" value="1"/>
</dbReference>
<dbReference type="Pfam" id="PF00679">
    <property type="entry name" value="EFG_C"/>
    <property type="match status" value="1"/>
</dbReference>
<dbReference type="Proteomes" id="UP001515480">
    <property type="component" value="Unassembled WGS sequence"/>
</dbReference>
<evidence type="ECO:0000313" key="9">
    <source>
        <dbReference type="EMBL" id="KAL1515598.1"/>
    </source>
</evidence>
<dbReference type="FunFam" id="3.90.1430.10:FF:000003">
    <property type="entry name" value="Elongation factor 2"/>
    <property type="match status" value="1"/>
</dbReference>
<dbReference type="InterPro" id="IPR000795">
    <property type="entry name" value="T_Tr_GTP-bd_dom"/>
</dbReference>
<dbReference type="PROSITE" id="PS51722">
    <property type="entry name" value="G_TR_2"/>
    <property type="match status" value="1"/>
</dbReference>
<dbReference type="SMART" id="SM00838">
    <property type="entry name" value="EFG_C"/>
    <property type="match status" value="1"/>
</dbReference>
<dbReference type="Gene3D" id="3.30.230.10">
    <property type="match status" value="1"/>
</dbReference>
<dbReference type="InterPro" id="IPR027417">
    <property type="entry name" value="P-loop_NTPase"/>
</dbReference>
<dbReference type="Pfam" id="PF00009">
    <property type="entry name" value="GTP_EFTU"/>
    <property type="match status" value="1"/>
</dbReference>
<name>A0AB34JAH3_PRYPA</name>
<dbReference type="CDD" id="cd04167">
    <property type="entry name" value="Snu114p"/>
    <property type="match status" value="1"/>
</dbReference>
<dbReference type="Gene3D" id="3.40.50.300">
    <property type="entry name" value="P-loop containing nucleotide triphosphate hydrolases"/>
    <property type="match status" value="1"/>
</dbReference>
<comment type="subcellular location">
    <subcellularLocation>
        <location evidence="1">Nucleus</location>
    </subcellularLocation>
</comment>
<organism evidence="9 10">
    <name type="scientific">Prymnesium parvum</name>
    <name type="common">Toxic golden alga</name>
    <dbReference type="NCBI Taxonomy" id="97485"/>
    <lineage>
        <taxon>Eukaryota</taxon>
        <taxon>Haptista</taxon>
        <taxon>Haptophyta</taxon>
        <taxon>Prymnesiophyceae</taxon>
        <taxon>Prymnesiales</taxon>
        <taxon>Prymnesiaceae</taxon>
        <taxon>Prymnesium</taxon>
    </lineage>
</organism>